<feature type="region of interest" description="Disordered" evidence="1">
    <location>
        <begin position="65"/>
        <end position="93"/>
    </location>
</feature>
<dbReference type="STRING" id="743788.S8E625"/>
<name>S8E625_FOMSC</name>
<accession>S8E625</accession>
<protein>
    <submittedName>
        <fullName evidence="2">Uncharacterized protein</fullName>
    </submittedName>
</protein>
<evidence type="ECO:0000313" key="3">
    <source>
        <dbReference type="Proteomes" id="UP000015241"/>
    </source>
</evidence>
<sequence>MEALRQILGPGELDDSEARASLRSHADTLHELDYERDILRIEVGKTLAERDDALEKNKSLEQTLLVESLRQPEEEAAERSRNELERERDRLKSELHSAQEEYRFVD</sequence>
<dbReference type="Proteomes" id="UP000015241">
    <property type="component" value="Unassembled WGS sequence"/>
</dbReference>
<reference evidence="2 3" key="1">
    <citation type="journal article" date="2012" name="Science">
        <title>The Paleozoic origin of enzymatic lignin decomposition reconstructed from 31 fungal genomes.</title>
        <authorList>
            <person name="Floudas D."/>
            <person name="Binder M."/>
            <person name="Riley R."/>
            <person name="Barry K."/>
            <person name="Blanchette R.A."/>
            <person name="Henrissat B."/>
            <person name="Martinez A.T."/>
            <person name="Otillar R."/>
            <person name="Spatafora J.W."/>
            <person name="Yadav J.S."/>
            <person name="Aerts A."/>
            <person name="Benoit I."/>
            <person name="Boyd A."/>
            <person name="Carlson A."/>
            <person name="Copeland A."/>
            <person name="Coutinho P.M."/>
            <person name="de Vries R.P."/>
            <person name="Ferreira P."/>
            <person name="Findley K."/>
            <person name="Foster B."/>
            <person name="Gaskell J."/>
            <person name="Glotzer D."/>
            <person name="Gorecki P."/>
            <person name="Heitman J."/>
            <person name="Hesse C."/>
            <person name="Hori C."/>
            <person name="Igarashi K."/>
            <person name="Jurgens J.A."/>
            <person name="Kallen N."/>
            <person name="Kersten P."/>
            <person name="Kohler A."/>
            <person name="Kuees U."/>
            <person name="Kumar T.K.A."/>
            <person name="Kuo A."/>
            <person name="LaButti K."/>
            <person name="Larrondo L.F."/>
            <person name="Lindquist E."/>
            <person name="Ling A."/>
            <person name="Lombard V."/>
            <person name="Lucas S."/>
            <person name="Lundell T."/>
            <person name="Martin R."/>
            <person name="McLaughlin D.J."/>
            <person name="Morgenstern I."/>
            <person name="Morin E."/>
            <person name="Murat C."/>
            <person name="Nagy L.G."/>
            <person name="Nolan M."/>
            <person name="Ohm R.A."/>
            <person name="Patyshakuliyeva A."/>
            <person name="Rokas A."/>
            <person name="Ruiz-Duenas F.J."/>
            <person name="Sabat G."/>
            <person name="Salamov A."/>
            <person name="Samejima M."/>
            <person name="Schmutz J."/>
            <person name="Slot J.C."/>
            <person name="St John F."/>
            <person name="Stenlid J."/>
            <person name="Sun H."/>
            <person name="Sun S."/>
            <person name="Syed K."/>
            <person name="Tsang A."/>
            <person name="Wiebenga A."/>
            <person name="Young D."/>
            <person name="Pisabarro A."/>
            <person name="Eastwood D.C."/>
            <person name="Martin F."/>
            <person name="Cullen D."/>
            <person name="Grigoriev I.V."/>
            <person name="Hibbett D.S."/>
        </authorList>
    </citation>
    <scope>NUCLEOTIDE SEQUENCE</scope>
    <source>
        <strain evidence="3">FP-58527</strain>
    </source>
</reference>
<dbReference type="EMBL" id="KE504151">
    <property type="protein sequence ID" value="EPT00123.1"/>
    <property type="molecule type" value="Genomic_DNA"/>
</dbReference>
<dbReference type="OrthoDB" id="2801097at2759"/>
<feature type="region of interest" description="Disordered" evidence="1">
    <location>
        <begin position="1"/>
        <end position="20"/>
    </location>
</feature>
<dbReference type="HOGENOM" id="CLU_2223319_0_0_1"/>
<evidence type="ECO:0000313" key="2">
    <source>
        <dbReference type="EMBL" id="EPT00123.1"/>
    </source>
</evidence>
<proteinExistence type="predicted"/>
<gene>
    <name evidence="2" type="ORF">FOMPIDRAFT_1016656</name>
</gene>
<evidence type="ECO:0000256" key="1">
    <source>
        <dbReference type="SAM" id="MobiDB-lite"/>
    </source>
</evidence>
<dbReference type="InParanoid" id="S8E625"/>
<dbReference type="AlphaFoldDB" id="S8E625"/>
<feature type="compositionally biased region" description="Basic and acidic residues" evidence="1">
    <location>
        <begin position="70"/>
        <end position="93"/>
    </location>
</feature>
<organism evidence="2 3">
    <name type="scientific">Fomitopsis schrenkii</name>
    <name type="common">Brown rot fungus</name>
    <dbReference type="NCBI Taxonomy" id="2126942"/>
    <lineage>
        <taxon>Eukaryota</taxon>
        <taxon>Fungi</taxon>
        <taxon>Dikarya</taxon>
        <taxon>Basidiomycota</taxon>
        <taxon>Agaricomycotina</taxon>
        <taxon>Agaricomycetes</taxon>
        <taxon>Polyporales</taxon>
        <taxon>Fomitopsis</taxon>
    </lineage>
</organism>
<keyword evidence="3" id="KW-1185">Reference proteome</keyword>